<name>A0A2T4SCW3_9STAP</name>
<dbReference type="AlphaFoldDB" id="A0A2T4SCW3"/>
<dbReference type="GO" id="GO:0015558">
    <property type="term" value="F:secondary active p-aminobenzoyl-glutamate transmembrane transporter activity"/>
    <property type="evidence" value="ECO:0007669"/>
    <property type="project" value="InterPro"/>
</dbReference>
<gene>
    <name evidence="2" type="ORF">BUZ61_03215</name>
</gene>
<organism evidence="2 3">
    <name type="scientific">Staphylococcus nepalensis</name>
    <dbReference type="NCBI Taxonomy" id="214473"/>
    <lineage>
        <taxon>Bacteria</taxon>
        <taxon>Bacillati</taxon>
        <taxon>Bacillota</taxon>
        <taxon>Bacilli</taxon>
        <taxon>Bacillales</taxon>
        <taxon>Staphylococcaceae</taxon>
        <taxon>Staphylococcus</taxon>
    </lineage>
</organism>
<dbReference type="InterPro" id="IPR004697">
    <property type="entry name" value="AbgT"/>
</dbReference>
<proteinExistence type="predicted"/>
<dbReference type="EMBL" id="PZHR01000009">
    <property type="protein sequence ID" value="PTK60184.1"/>
    <property type="molecule type" value="Genomic_DNA"/>
</dbReference>
<protein>
    <submittedName>
        <fullName evidence="2">Aminobenzoyl-glutamate transporter</fullName>
    </submittedName>
</protein>
<feature type="transmembrane region" description="Helical" evidence="1">
    <location>
        <begin position="407"/>
        <end position="425"/>
    </location>
</feature>
<dbReference type="PANTHER" id="PTHR30282:SF0">
    <property type="entry name" value="P-AMINOBENZOYL-GLUTAMATE TRANSPORT PROTEIN"/>
    <property type="match status" value="1"/>
</dbReference>
<keyword evidence="1" id="KW-1133">Transmembrane helix</keyword>
<evidence type="ECO:0000313" key="2">
    <source>
        <dbReference type="EMBL" id="PTK60184.1"/>
    </source>
</evidence>
<comment type="caution">
    <text evidence="2">The sequence shown here is derived from an EMBL/GenBank/DDBJ whole genome shotgun (WGS) entry which is preliminary data.</text>
</comment>
<feature type="transmembrane region" description="Helical" evidence="1">
    <location>
        <begin position="378"/>
        <end position="400"/>
    </location>
</feature>
<feature type="transmembrane region" description="Helical" evidence="1">
    <location>
        <begin position="263"/>
        <end position="286"/>
    </location>
</feature>
<feature type="transmembrane region" description="Helical" evidence="1">
    <location>
        <begin position="126"/>
        <end position="159"/>
    </location>
</feature>
<feature type="transmembrane region" description="Helical" evidence="1">
    <location>
        <begin position="216"/>
        <end position="234"/>
    </location>
</feature>
<dbReference type="GO" id="GO:1902604">
    <property type="term" value="P:p-aminobenzoyl-glutamate transmembrane transport"/>
    <property type="evidence" value="ECO:0007669"/>
    <property type="project" value="InterPro"/>
</dbReference>
<sequence length="505" mass="55000">MKNNKVTHYLSKIEYLGNKLPHPVTIFLIFTVILFILSHILYTLDITVDFKGINPDNNKVENQTIHVISLLTSSGISHVFTNVVENFTSFVALGPVLVAMLGVGVAEKTGYLGAFIQKSVANAPKSLITPTIVLLGILSNIAASVGYVVLVPLGALVFLSFNRHPIAGLAAAFSGVAGGYSANLFLGTNDPILSGMTTEAAQIINPNYIVNATDNWFFMFVSTFLIVIIGTFITDKIIEPSLGKYDSPKHTTFNEINNKAFKWANISLAIVLVIIGLMVVPSNGILRGDNGNFIDSPFIHSIIFSMMLIFLIPGIVYGIIDHKIKNDKDAVRLMSDSLTTMSEFIVLIFFAAQFVALFEYTNIGTVLSVNGAELLKSLHVNGLTALIILILMTTMINILMAADSAKWALMAPIFIPMFMQLGVTPEVTQVAYRIGDSATNIISPLMPFFPYIVSVAEKYNKHNGIGTVVSVMLPYSIVILVLWTILFIIWYLLGIPVGPGTNTTI</sequence>
<feature type="transmembrane region" description="Helical" evidence="1">
    <location>
        <begin position="20"/>
        <end position="44"/>
    </location>
</feature>
<evidence type="ECO:0000313" key="3">
    <source>
        <dbReference type="Proteomes" id="UP000240400"/>
    </source>
</evidence>
<dbReference type="RefSeq" id="WP_107644032.1">
    <property type="nucleotide sequence ID" value="NZ_PZHR01000009.1"/>
</dbReference>
<dbReference type="PANTHER" id="PTHR30282">
    <property type="entry name" value="P-AMINOBENZOYL GLUTAMATE TRANSPORTER"/>
    <property type="match status" value="1"/>
</dbReference>
<reference evidence="2 3" key="1">
    <citation type="journal article" date="2016" name="Front. Microbiol.">
        <title>Comprehensive Phylogenetic Analysis of Bovine Non-aureus Staphylococci Species Based on Whole-Genome Sequencing.</title>
        <authorList>
            <person name="Naushad S."/>
            <person name="Barkema H.W."/>
            <person name="Luby C."/>
            <person name="Condas L.A."/>
            <person name="Nobrega D.B."/>
            <person name="Carson D.A."/>
            <person name="De Buck J."/>
        </authorList>
    </citation>
    <scope>NUCLEOTIDE SEQUENCE [LARGE SCALE GENOMIC DNA]</scope>
    <source>
        <strain evidence="2 3">SNUC 4337</strain>
    </source>
</reference>
<dbReference type="Proteomes" id="UP000240400">
    <property type="component" value="Unassembled WGS sequence"/>
</dbReference>
<feature type="transmembrane region" description="Helical" evidence="1">
    <location>
        <begin position="166"/>
        <end position="186"/>
    </location>
</feature>
<evidence type="ECO:0000256" key="1">
    <source>
        <dbReference type="SAM" id="Phobius"/>
    </source>
</evidence>
<keyword evidence="1" id="KW-0472">Membrane</keyword>
<feature type="transmembrane region" description="Helical" evidence="1">
    <location>
        <begin position="437"/>
        <end position="456"/>
    </location>
</feature>
<feature type="transmembrane region" description="Helical" evidence="1">
    <location>
        <begin position="341"/>
        <end position="358"/>
    </location>
</feature>
<accession>A0A2T4SCW3</accession>
<keyword evidence="1" id="KW-0812">Transmembrane</keyword>
<dbReference type="Pfam" id="PF03806">
    <property type="entry name" value="ABG_transport"/>
    <property type="match status" value="1"/>
</dbReference>
<feature type="transmembrane region" description="Helical" evidence="1">
    <location>
        <begin position="87"/>
        <end position="106"/>
    </location>
</feature>
<feature type="transmembrane region" description="Helical" evidence="1">
    <location>
        <begin position="298"/>
        <end position="320"/>
    </location>
</feature>
<feature type="transmembrane region" description="Helical" evidence="1">
    <location>
        <begin position="468"/>
        <end position="493"/>
    </location>
</feature>
<dbReference type="OrthoDB" id="3314392at2"/>